<proteinExistence type="predicted"/>
<dbReference type="STRING" id="1915309.AXG55_13180"/>
<dbReference type="AlphaFoldDB" id="A0A1L4D3P1"/>
<reference evidence="1 2" key="1">
    <citation type="submission" date="2016-10" db="EMBL/GenBank/DDBJ databases">
        <title>Silvanigrella aquatica sp. nov., isolated from a freshwater lake located in the Black Forest, Germany, description of Silvanigrellaceae fam. nov., Silvanigrellales ord. nov., reclassification of the order Bdellovibrionales in the class Oligoflexia, reclassification of the families Bacteriovoracaceae and Halobacteriovoraceae in the new order Bacteriovoracales ord. nov., and reclassification of the family Pseudobacteriovoracaceae in the order Oligoflexiales.</title>
        <authorList>
            <person name="Hahn M.W."/>
            <person name="Schmidt J."/>
            <person name="Koll U."/>
            <person name="Rohde M."/>
            <person name="Verbag S."/>
            <person name="Pitt A."/>
            <person name="Nakai R."/>
            <person name="Naganuma T."/>
            <person name="Lang E."/>
        </authorList>
    </citation>
    <scope>NUCLEOTIDE SEQUENCE [LARGE SCALE GENOMIC DNA]</scope>
    <source>
        <strain evidence="1 2">MWH-Nonnen-W8red</strain>
    </source>
</reference>
<gene>
    <name evidence="1" type="ORF">AXG55_13180</name>
</gene>
<evidence type="ECO:0000313" key="1">
    <source>
        <dbReference type="EMBL" id="APJ04799.1"/>
    </source>
</evidence>
<protein>
    <submittedName>
        <fullName evidence="1">Uncharacterized protein</fullName>
    </submittedName>
</protein>
<sequence length="165" mass="18448">MLRLPRLLETETENQILFHTMEKSFQVFSPEGTVKVPCVELSENLIQALAFARRCGTLRGGLESIETLLQTEEAGLASLRSKQKSKDPHRISRVLIFSNDGSDRFYRHCEAVLLKYGSRVFGIKINADSNLLGKSFFGKEKAVKAMLVSRKDAVIKVLSAIMSNS</sequence>
<keyword evidence="2" id="KW-1185">Reference proteome</keyword>
<dbReference type="Proteomes" id="UP000184731">
    <property type="component" value="Chromosome"/>
</dbReference>
<dbReference type="OrthoDB" id="5293840at2"/>
<dbReference type="EMBL" id="CP017834">
    <property type="protein sequence ID" value="APJ04799.1"/>
    <property type="molecule type" value="Genomic_DNA"/>
</dbReference>
<dbReference type="RefSeq" id="WP_148698556.1">
    <property type="nucleotide sequence ID" value="NZ_CP017834.1"/>
</dbReference>
<organism evidence="1 2">
    <name type="scientific">Silvanigrella aquatica</name>
    <dbReference type="NCBI Taxonomy" id="1915309"/>
    <lineage>
        <taxon>Bacteria</taxon>
        <taxon>Pseudomonadati</taxon>
        <taxon>Bdellovibrionota</taxon>
        <taxon>Oligoflexia</taxon>
        <taxon>Silvanigrellales</taxon>
        <taxon>Silvanigrellaceae</taxon>
        <taxon>Silvanigrella</taxon>
    </lineage>
</organism>
<accession>A0A1L4D3P1</accession>
<evidence type="ECO:0000313" key="2">
    <source>
        <dbReference type="Proteomes" id="UP000184731"/>
    </source>
</evidence>
<name>A0A1L4D3P1_9BACT</name>
<dbReference type="KEGG" id="saqi:AXG55_13180"/>